<reference evidence="5 6" key="1">
    <citation type="submission" date="2020-04" db="EMBL/GenBank/DDBJ databases">
        <authorList>
            <person name="Basu S."/>
            <person name="Maruthanayagam V."/>
            <person name="Chakraborty S."/>
            <person name="Pramanik A."/>
            <person name="Mukherjee J."/>
            <person name="Brink B."/>
        </authorList>
    </citation>
    <scope>NUCLEOTIDE SEQUENCE [LARGE SCALE GENOMIC DNA]</scope>
    <source>
        <strain evidence="5 6">AP17</strain>
    </source>
</reference>
<dbReference type="EMBL" id="CP051167">
    <property type="protein sequence ID" value="QIZ72242.1"/>
    <property type="molecule type" value="Genomic_DNA"/>
</dbReference>
<organism evidence="5 6">
    <name type="scientific">Oxynema aestuarii AP17</name>
    <dbReference type="NCBI Taxonomy" id="2064643"/>
    <lineage>
        <taxon>Bacteria</taxon>
        <taxon>Bacillati</taxon>
        <taxon>Cyanobacteriota</taxon>
        <taxon>Cyanophyceae</taxon>
        <taxon>Oscillatoriophycideae</taxon>
        <taxon>Oscillatoriales</taxon>
        <taxon>Oscillatoriaceae</taxon>
        <taxon>Oxynema</taxon>
        <taxon>Oxynema aestuarii</taxon>
    </lineage>
</organism>
<dbReference type="Gene3D" id="3.40.430.10">
    <property type="entry name" value="Dihydrofolate Reductase, subunit A"/>
    <property type="match status" value="1"/>
</dbReference>
<name>A0A6H1U048_9CYAN</name>
<dbReference type="InterPro" id="IPR002734">
    <property type="entry name" value="RibDG_C"/>
</dbReference>
<dbReference type="InterPro" id="IPR024072">
    <property type="entry name" value="DHFR-like_dom_sf"/>
</dbReference>
<accession>A0A6H1U048</accession>
<keyword evidence="3" id="KW-0560">Oxidoreductase</keyword>
<dbReference type="KEGG" id="oxy:HCG48_18040"/>
<gene>
    <name evidence="5" type="ORF">HCG48_18040</name>
</gene>
<evidence type="ECO:0000313" key="5">
    <source>
        <dbReference type="EMBL" id="QIZ72242.1"/>
    </source>
</evidence>
<dbReference type="AlphaFoldDB" id="A0A6H1U048"/>
<keyword evidence="6" id="KW-1185">Reference proteome</keyword>
<dbReference type="PANTHER" id="PTHR38011">
    <property type="entry name" value="DIHYDROFOLATE REDUCTASE FAMILY PROTEIN (AFU_ORTHOLOGUE AFUA_8G06820)"/>
    <property type="match status" value="1"/>
</dbReference>
<dbReference type="Proteomes" id="UP000500857">
    <property type="component" value="Chromosome"/>
</dbReference>
<evidence type="ECO:0000313" key="6">
    <source>
        <dbReference type="Proteomes" id="UP000500857"/>
    </source>
</evidence>
<feature type="domain" description="Bacterial bifunctional deaminase-reductase C-terminal" evidence="4">
    <location>
        <begin position="10"/>
        <end position="220"/>
    </location>
</feature>
<dbReference type="GO" id="GO:0008703">
    <property type="term" value="F:5-amino-6-(5-phosphoribosylamino)uracil reductase activity"/>
    <property type="evidence" value="ECO:0007669"/>
    <property type="project" value="InterPro"/>
</dbReference>
<dbReference type="RefSeq" id="WP_168570391.1">
    <property type="nucleotide sequence ID" value="NZ_CP051167.1"/>
</dbReference>
<protein>
    <submittedName>
        <fullName evidence="5">RibD family protein</fullName>
    </submittedName>
</protein>
<evidence type="ECO:0000256" key="1">
    <source>
        <dbReference type="ARBA" id="ARBA00005104"/>
    </source>
</evidence>
<dbReference type="SUPFAM" id="SSF53597">
    <property type="entry name" value="Dihydrofolate reductase-like"/>
    <property type="match status" value="1"/>
</dbReference>
<dbReference type="InterPro" id="IPR050765">
    <property type="entry name" value="Riboflavin_Biosynth_HTPR"/>
</dbReference>
<sequence>MTAQPHPNRPHTTVVLAMSADGKIADARRSPVLFGSPHDKAHLERQVALADAVLGGAGTLRTGGTAMRVLDPDLLDERQSRGKPPQPVQIVASGSGNIDPDLPFFQQPIPRWLVSTQAGATLWRDRPGFDRLLVAEGNDREIDWAIALAAMAELGIERLAVLGGGQLVGSLLSADVLDELWLTVCPLLVGGMAAPTPVDGEGLLATEAKRLELLDVRQMEGELFLHYRLKGRTE</sequence>
<dbReference type="PANTHER" id="PTHR38011:SF7">
    <property type="entry name" value="2,5-DIAMINO-6-RIBOSYLAMINO-4(3H)-PYRIMIDINONE 5'-PHOSPHATE REDUCTASE"/>
    <property type="match status" value="1"/>
</dbReference>
<dbReference type="Pfam" id="PF01872">
    <property type="entry name" value="RibD_C"/>
    <property type="match status" value="1"/>
</dbReference>
<proteinExistence type="predicted"/>
<evidence type="ECO:0000256" key="3">
    <source>
        <dbReference type="ARBA" id="ARBA00023002"/>
    </source>
</evidence>
<evidence type="ECO:0000259" key="4">
    <source>
        <dbReference type="Pfam" id="PF01872"/>
    </source>
</evidence>
<comment type="pathway">
    <text evidence="1">Cofactor biosynthesis; riboflavin biosynthesis.</text>
</comment>
<dbReference type="GO" id="GO:0009231">
    <property type="term" value="P:riboflavin biosynthetic process"/>
    <property type="evidence" value="ECO:0007669"/>
    <property type="project" value="InterPro"/>
</dbReference>
<evidence type="ECO:0000256" key="2">
    <source>
        <dbReference type="ARBA" id="ARBA00022857"/>
    </source>
</evidence>
<keyword evidence="2" id="KW-0521">NADP</keyword>